<protein>
    <submittedName>
        <fullName evidence="1">Uncharacterized protein</fullName>
    </submittedName>
</protein>
<dbReference type="AlphaFoldDB" id="A0A4U9Z255"/>
<evidence type="ECO:0000313" key="1">
    <source>
        <dbReference type="EMBL" id="VTS33449.1"/>
    </source>
</evidence>
<sequence length="60" mass="6877">MKQIEKQIESYIVKLESYSPSLAELSKGQCDLLKQTKASTIYFEDFLNDLKGSVAIFKEE</sequence>
<accession>A0A4U9Z255</accession>
<gene>
    <name evidence="1" type="ORF">NCTC5385_01678</name>
</gene>
<dbReference type="Proteomes" id="UP000304914">
    <property type="component" value="Chromosome"/>
</dbReference>
<proteinExistence type="predicted"/>
<dbReference type="EMBL" id="LR594035">
    <property type="protein sequence ID" value="VTS33449.1"/>
    <property type="molecule type" value="Genomic_DNA"/>
</dbReference>
<dbReference type="RefSeq" id="WP_138068777.1">
    <property type="nucleotide sequence ID" value="NZ_LR594035.1"/>
</dbReference>
<organism evidence="1 2">
    <name type="scientific">Streptococcus pseudoporcinus</name>
    <dbReference type="NCBI Taxonomy" id="361101"/>
    <lineage>
        <taxon>Bacteria</taxon>
        <taxon>Bacillati</taxon>
        <taxon>Bacillota</taxon>
        <taxon>Bacilli</taxon>
        <taxon>Lactobacillales</taxon>
        <taxon>Streptococcaceae</taxon>
        <taxon>Streptococcus</taxon>
    </lineage>
</organism>
<name>A0A4U9Z255_9STRE</name>
<evidence type="ECO:0000313" key="2">
    <source>
        <dbReference type="Proteomes" id="UP000304914"/>
    </source>
</evidence>
<reference evidence="1 2" key="1">
    <citation type="submission" date="2019-05" db="EMBL/GenBank/DDBJ databases">
        <authorList>
            <consortium name="Pathogen Informatics"/>
        </authorList>
    </citation>
    <scope>NUCLEOTIDE SEQUENCE [LARGE SCALE GENOMIC DNA]</scope>
    <source>
        <strain evidence="1 2">NCTC5385</strain>
    </source>
</reference>